<comment type="caution">
    <text evidence="1">The sequence shown here is derived from an EMBL/GenBank/DDBJ whole genome shotgun (WGS) entry which is preliminary data.</text>
</comment>
<proteinExistence type="predicted"/>
<gene>
    <name evidence="1" type="ORF">EVA_07711</name>
</gene>
<protein>
    <submittedName>
        <fullName evidence="1">Uncharacterized protein</fullName>
    </submittedName>
</protein>
<organism evidence="1">
    <name type="scientific">gut metagenome</name>
    <dbReference type="NCBI Taxonomy" id="749906"/>
    <lineage>
        <taxon>unclassified sequences</taxon>
        <taxon>metagenomes</taxon>
        <taxon>organismal metagenomes</taxon>
    </lineage>
</organism>
<feature type="non-terminal residue" evidence="1">
    <location>
        <position position="26"/>
    </location>
</feature>
<accession>J9GUP2</accession>
<reference evidence="1" key="1">
    <citation type="journal article" date="2012" name="PLoS ONE">
        <title>Gene sets for utilization of primary and secondary nutrition supplies in the distal gut of endangered iberian lynx.</title>
        <authorList>
            <person name="Alcaide M."/>
            <person name="Messina E."/>
            <person name="Richter M."/>
            <person name="Bargiela R."/>
            <person name="Peplies J."/>
            <person name="Huws S.A."/>
            <person name="Newbold C.J."/>
            <person name="Golyshin P.N."/>
            <person name="Simon M.A."/>
            <person name="Lopez G."/>
            <person name="Yakimov M.M."/>
            <person name="Ferrer M."/>
        </authorList>
    </citation>
    <scope>NUCLEOTIDE SEQUENCE</scope>
</reference>
<dbReference type="AlphaFoldDB" id="J9GUP2"/>
<sequence>MLKKDIPPTPHAFIQNKVAVFILDFS</sequence>
<dbReference type="EMBL" id="AMCI01001892">
    <property type="protein sequence ID" value="EJX04180.1"/>
    <property type="molecule type" value="Genomic_DNA"/>
</dbReference>
<name>J9GUP2_9ZZZZ</name>
<evidence type="ECO:0000313" key="1">
    <source>
        <dbReference type="EMBL" id="EJX04180.1"/>
    </source>
</evidence>